<dbReference type="AlphaFoldDB" id="A0A9Q0S914"/>
<feature type="compositionally biased region" description="Basic and acidic residues" evidence="1">
    <location>
        <begin position="1"/>
        <end position="18"/>
    </location>
</feature>
<feature type="compositionally biased region" description="Polar residues" evidence="1">
    <location>
        <begin position="19"/>
        <end position="32"/>
    </location>
</feature>
<proteinExistence type="predicted"/>
<feature type="region of interest" description="Disordered" evidence="1">
    <location>
        <begin position="1"/>
        <end position="32"/>
    </location>
</feature>
<comment type="caution">
    <text evidence="2">The sequence shown here is derived from an EMBL/GenBank/DDBJ whole genome shotgun (WGS) entry which is preliminary data.</text>
</comment>
<accession>A0A9Q0S914</accession>
<organism evidence="2 3">
    <name type="scientific">Pseudolycoriella hygida</name>
    <dbReference type="NCBI Taxonomy" id="35572"/>
    <lineage>
        <taxon>Eukaryota</taxon>
        <taxon>Metazoa</taxon>
        <taxon>Ecdysozoa</taxon>
        <taxon>Arthropoda</taxon>
        <taxon>Hexapoda</taxon>
        <taxon>Insecta</taxon>
        <taxon>Pterygota</taxon>
        <taxon>Neoptera</taxon>
        <taxon>Endopterygota</taxon>
        <taxon>Diptera</taxon>
        <taxon>Nematocera</taxon>
        <taxon>Sciaroidea</taxon>
        <taxon>Sciaridae</taxon>
        <taxon>Pseudolycoriella</taxon>
    </lineage>
</organism>
<gene>
    <name evidence="2" type="ORF">Bhyg_05247</name>
</gene>
<reference evidence="2" key="1">
    <citation type="submission" date="2022-07" db="EMBL/GenBank/DDBJ databases">
        <authorList>
            <person name="Trinca V."/>
            <person name="Uliana J.V.C."/>
            <person name="Torres T.T."/>
            <person name="Ward R.J."/>
            <person name="Monesi N."/>
        </authorList>
    </citation>
    <scope>NUCLEOTIDE SEQUENCE</scope>
    <source>
        <strain evidence="2">HSMRA1968</strain>
        <tissue evidence="2">Whole embryos</tissue>
    </source>
</reference>
<evidence type="ECO:0000313" key="2">
    <source>
        <dbReference type="EMBL" id="KAJ6650004.1"/>
    </source>
</evidence>
<sequence length="61" mass="6898">MLPLLKEQKNGEEQEKKSTVQNYSASTSTGNLKQHLENVHKIRDTEAFAKASSNATQSFFR</sequence>
<name>A0A9Q0S914_9DIPT</name>
<evidence type="ECO:0000256" key="1">
    <source>
        <dbReference type="SAM" id="MobiDB-lite"/>
    </source>
</evidence>
<protein>
    <submittedName>
        <fullName evidence="2">Uncharacterized protein</fullName>
    </submittedName>
</protein>
<keyword evidence="3" id="KW-1185">Reference proteome</keyword>
<evidence type="ECO:0000313" key="3">
    <source>
        <dbReference type="Proteomes" id="UP001151699"/>
    </source>
</evidence>
<dbReference type="Proteomes" id="UP001151699">
    <property type="component" value="Chromosome A"/>
</dbReference>
<dbReference type="EMBL" id="WJQU01000001">
    <property type="protein sequence ID" value="KAJ6650004.1"/>
    <property type="molecule type" value="Genomic_DNA"/>
</dbReference>